<evidence type="ECO:0000313" key="3">
    <source>
        <dbReference type="Proteomes" id="UP001597297"/>
    </source>
</evidence>
<comment type="caution">
    <text evidence="2">The sequence shown here is derived from an EMBL/GenBank/DDBJ whole genome shotgun (WGS) entry which is preliminary data.</text>
</comment>
<proteinExistence type="predicted"/>
<feature type="signal peptide" evidence="1">
    <location>
        <begin position="1"/>
        <end position="21"/>
    </location>
</feature>
<dbReference type="RefSeq" id="WP_377092559.1">
    <property type="nucleotide sequence ID" value="NZ_JBHSJM010000001.1"/>
</dbReference>
<keyword evidence="3" id="KW-1185">Reference proteome</keyword>
<evidence type="ECO:0000313" key="2">
    <source>
        <dbReference type="EMBL" id="MFD2276374.1"/>
    </source>
</evidence>
<keyword evidence="1" id="KW-0732">Signal</keyword>
<protein>
    <recommendedName>
        <fullName evidence="4">Lipopolysaccharide transport periplasmic protein LptA</fullName>
    </recommendedName>
</protein>
<dbReference type="Proteomes" id="UP001597297">
    <property type="component" value="Unassembled WGS sequence"/>
</dbReference>
<feature type="chain" id="PRO_5047069889" description="Lipopolysaccharide transport periplasmic protein LptA" evidence="1">
    <location>
        <begin position="22"/>
        <end position="159"/>
    </location>
</feature>
<sequence>MKLLTTIVSTLILILPLQAKMASTVEISNIRKISLTENEITIIGDALFTSFMVTSKEKKNSNSTIMGKPAAQYTADGRSVKFTITPYSLKLSGNLTDEEQANWKKVRNEYTKFWQESTQLAKGLKKGDSVTISIQGDSVNFMQGSLTSVEGSGHLHPTP</sequence>
<organism evidence="2 3">
    <name type="scientific">Rubritalea spongiae</name>
    <dbReference type="NCBI Taxonomy" id="430797"/>
    <lineage>
        <taxon>Bacteria</taxon>
        <taxon>Pseudomonadati</taxon>
        <taxon>Verrucomicrobiota</taxon>
        <taxon>Verrucomicrobiia</taxon>
        <taxon>Verrucomicrobiales</taxon>
        <taxon>Rubritaleaceae</taxon>
        <taxon>Rubritalea</taxon>
    </lineage>
</organism>
<dbReference type="EMBL" id="JBHUJC010000023">
    <property type="protein sequence ID" value="MFD2276374.1"/>
    <property type="molecule type" value="Genomic_DNA"/>
</dbReference>
<gene>
    <name evidence="2" type="ORF">ACFSQZ_07830</name>
</gene>
<reference evidence="3" key="1">
    <citation type="journal article" date="2019" name="Int. J. Syst. Evol. Microbiol.">
        <title>The Global Catalogue of Microorganisms (GCM) 10K type strain sequencing project: providing services to taxonomists for standard genome sequencing and annotation.</title>
        <authorList>
            <consortium name="The Broad Institute Genomics Platform"/>
            <consortium name="The Broad Institute Genome Sequencing Center for Infectious Disease"/>
            <person name="Wu L."/>
            <person name="Ma J."/>
        </authorList>
    </citation>
    <scope>NUCLEOTIDE SEQUENCE [LARGE SCALE GENOMIC DNA]</scope>
    <source>
        <strain evidence="3">JCM 16545</strain>
    </source>
</reference>
<accession>A0ABW5E7K6</accession>
<name>A0ABW5E7K6_9BACT</name>
<evidence type="ECO:0000256" key="1">
    <source>
        <dbReference type="SAM" id="SignalP"/>
    </source>
</evidence>
<evidence type="ECO:0008006" key="4">
    <source>
        <dbReference type="Google" id="ProtNLM"/>
    </source>
</evidence>